<keyword evidence="4" id="KW-1185">Reference proteome</keyword>
<comment type="caution">
    <text evidence="3">The sequence shown here is derived from an EMBL/GenBank/DDBJ whole genome shotgun (WGS) entry which is preliminary data.</text>
</comment>
<feature type="transmembrane region" description="Helical" evidence="2">
    <location>
        <begin position="132"/>
        <end position="158"/>
    </location>
</feature>
<feature type="transmembrane region" description="Helical" evidence="2">
    <location>
        <begin position="203"/>
        <end position="224"/>
    </location>
</feature>
<feature type="transmembrane region" description="Helical" evidence="2">
    <location>
        <begin position="179"/>
        <end position="197"/>
    </location>
</feature>
<keyword evidence="2" id="KW-1133">Transmembrane helix</keyword>
<organism evidence="3 4">
    <name type="scientific">Cohnella suwonensis</name>
    <dbReference type="NCBI Taxonomy" id="696072"/>
    <lineage>
        <taxon>Bacteria</taxon>
        <taxon>Bacillati</taxon>
        <taxon>Bacillota</taxon>
        <taxon>Bacilli</taxon>
        <taxon>Bacillales</taxon>
        <taxon>Paenibacillaceae</taxon>
        <taxon>Cohnella</taxon>
    </lineage>
</organism>
<keyword evidence="2" id="KW-0472">Membrane</keyword>
<dbReference type="RefSeq" id="WP_209749366.1">
    <property type="nucleotide sequence ID" value="NZ_JBHSMH010000049.1"/>
</dbReference>
<evidence type="ECO:0000256" key="2">
    <source>
        <dbReference type="SAM" id="Phobius"/>
    </source>
</evidence>
<proteinExistence type="predicted"/>
<gene>
    <name evidence="3" type="ORF">ACFPPD_14925</name>
</gene>
<feature type="transmembrane region" description="Helical" evidence="2">
    <location>
        <begin position="101"/>
        <end position="120"/>
    </location>
</feature>
<dbReference type="Proteomes" id="UP001596105">
    <property type="component" value="Unassembled WGS sequence"/>
</dbReference>
<protein>
    <submittedName>
        <fullName evidence="3">YesL family protein</fullName>
    </submittedName>
</protein>
<sequence>MEMRGMMGGFYKLSEWIMRLSVTNVLWLVTSIPFWFLLLTGLLSAENTDQLKASIITLAIVAPFTLFPSTSAMFSLARKWVLGDTDVPLFKTFFRSYKQNYVQAMIGGVFYALLFAIMIIDFQVYLKQMNGFAIIAYLFIALMVLLLVSLLHFFSLLSHFHMKTIQLLKNALILTIGRPIRSLMMAVGTVAILFISLPKQLGGMNFTFLIPFFFGSVIAVYTYFNFNIIIQKMMLLKDAETESDDGRASDSEEESDASEEDRLHQK</sequence>
<dbReference type="InterPro" id="IPR006938">
    <property type="entry name" value="DUF624"/>
</dbReference>
<feature type="transmembrane region" description="Helical" evidence="2">
    <location>
        <begin position="55"/>
        <end position="76"/>
    </location>
</feature>
<accession>A0ABW0LVV7</accession>
<dbReference type="Pfam" id="PF04854">
    <property type="entry name" value="DUF624"/>
    <property type="match status" value="1"/>
</dbReference>
<evidence type="ECO:0000313" key="3">
    <source>
        <dbReference type="EMBL" id="MFC5470008.1"/>
    </source>
</evidence>
<evidence type="ECO:0000313" key="4">
    <source>
        <dbReference type="Proteomes" id="UP001596105"/>
    </source>
</evidence>
<feature type="region of interest" description="Disordered" evidence="1">
    <location>
        <begin position="243"/>
        <end position="266"/>
    </location>
</feature>
<dbReference type="EMBL" id="JBHSMH010000049">
    <property type="protein sequence ID" value="MFC5470008.1"/>
    <property type="molecule type" value="Genomic_DNA"/>
</dbReference>
<reference evidence="4" key="1">
    <citation type="journal article" date="2019" name="Int. J. Syst. Evol. Microbiol.">
        <title>The Global Catalogue of Microorganisms (GCM) 10K type strain sequencing project: providing services to taxonomists for standard genome sequencing and annotation.</title>
        <authorList>
            <consortium name="The Broad Institute Genomics Platform"/>
            <consortium name="The Broad Institute Genome Sequencing Center for Infectious Disease"/>
            <person name="Wu L."/>
            <person name="Ma J."/>
        </authorList>
    </citation>
    <scope>NUCLEOTIDE SEQUENCE [LARGE SCALE GENOMIC DNA]</scope>
    <source>
        <strain evidence="4">CCUG 57113</strain>
    </source>
</reference>
<evidence type="ECO:0000256" key="1">
    <source>
        <dbReference type="SAM" id="MobiDB-lite"/>
    </source>
</evidence>
<name>A0ABW0LVV7_9BACL</name>
<keyword evidence="2" id="KW-0812">Transmembrane</keyword>